<protein>
    <recommendedName>
        <fullName evidence="1">Reverse transcriptase domain-containing protein</fullName>
    </recommendedName>
</protein>
<dbReference type="EMBL" id="MRZV01001036">
    <property type="protein sequence ID" value="PIK41247.1"/>
    <property type="molecule type" value="Genomic_DNA"/>
</dbReference>
<dbReference type="InterPro" id="IPR043502">
    <property type="entry name" value="DNA/RNA_pol_sf"/>
</dbReference>
<organism evidence="2 3">
    <name type="scientific">Stichopus japonicus</name>
    <name type="common">Sea cucumber</name>
    <dbReference type="NCBI Taxonomy" id="307972"/>
    <lineage>
        <taxon>Eukaryota</taxon>
        <taxon>Metazoa</taxon>
        <taxon>Echinodermata</taxon>
        <taxon>Eleutherozoa</taxon>
        <taxon>Echinozoa</taxon>
        <taxon>Holothuroidea</taxon>
        <taxon>Aspidochirotacea</taxon>
        <taxon>Aspidochirotida</taxon>
        <taxon>Stichopodidae</taxon>
        <taxon>Apostichopus</taxon>
    </lineage>
</organism>
<dbReference type="STRING" id="307972.A0A2G8JZR0"/>
<dbReference type="Pfam" id="PF00078">
    <property type="entry name" value="RVT_1"/>
    <property type="match status" value="1"/>
</dbReference>
<proteinExistence type="predicted"/>
<dbReference type="OrthoDB" id="410104at2759"/>
<evidence type="ECO:0000313" key="3">
    <source>
        <dbReference type="Proteomes" id="UP000230750"/>
    </source>
</evidence>
<feature type="domain" description="Reverse transcriptase" evidence="1">
    <location>
        <begin position="1"/>
        <end position="168"/>
    </location>
</feature>
<dbReference type="InterPro" id="IPR000477">
    <property type="entry name" value="RT_dom"/>
</dbReference>
<dbReference type="PROSITE" id="PS50878">
    <property type="entry name" value="RT_POL"/>
    <property type="match status" value="1"/>
</dbReference>
<keyword evidence="3" id="KW-1185">Reference proteome</keyword>
<reference evidence="2 3" key="1">
    <citation type="journal article" date="2017" name="PLoS Biol.">
        <title>The sea cucumber genome provides insights into morphological evolution and visceral regeneration.</title>
        <authorList>
            <person name="Zhang X."/>
            <person name="Sun L."/>
            <person name="Yuan J."/>
            <person name="Sun Y."/>
            <person name="Gao Y."/>
            <person name="Zhang L."/>
            <person name="Li S."/>
            <person name="Dai H."/>
            <person name="Hamel J.F."/>
            <person name="Liu C."/>
            <person name="Yu Y."/>
            <person name="Liu S."/>
            <person name="Lin W."/>
            <person name="Guo K."/>
            <person name="Jin S."/>
            <person name="Xu P."/>
            <person name="Storey K.B."/>
            <person name="Huan P."/>
            <person name="Zhang T."/>
            <person name="Zhou Y."/>
            <person name="Zhang J."/>
            <person name="Lin C."/>
            <person name="Li X."/>
            <person name="Xing L."/>
            <person name="Huo D."/>
            <person name="Sun M."/>
            <person name="Wang L."/>
            <person name="Mercier A."/>
            <person name="Li F."/>
            <person name="Yang H."/>
            <person name="Xiang J."/>
        </authorList>
    </citation>
    <scope>NUCLEOTIDE SEQUENCE [LARGE SCALE GENOMIC DNA]</scope>
    <source>
        <strain evidence="2">Shaxun</strain>
        <tissue evidence="2">Muscle</tissue>
    </source>
</reference>
<dbReference type="AlphaFoldDB" id="A0A2G8JZR0"/>
<name>A0A2G8JZR0_STIJA</name>
<dbReference type="Proteomes" id="UP000230750">
    <property type="component" value="Unassembled WGS sequence"/>
</dbReference>
<dbReference type="PANTHER" id="PTHR47027:SF8">
    <property type="entry name" value="RIBONUCLEASE H"/>
    <property type="match status" value="1"/>
</dbReference>
<comment type="caution">
    <text evidence="2">The sequence shown here is derived from an EMBL/GenBank/DDBJ whole genome shotgun (WGS) entry which is preliminary data.</text>
</comment>
<accession>A0A2G8JZR0</accession>
<gene>
    <name evidence="2" type="ORF">BSL78_21886</name>
</gene>
<sequence length="182" mass="20868">MGCIDYVKAFDSVEHKDLFAALRKVGINEGYVQLLEDIYTNATARIHIENDILNIIRIERGVHQGDTLSPKVFTTAMEEIFRKLNLQERGVNVDGERLTDLRFADNVALITTSVKVMEVHLNNLNIESKKIGLKIHKGKTKYMTSYQSDETIMVEKEEIDIRWTGIIPWSNIMLGNTPEKKF</sequence>
<evidence type="ECO:0000259" key="1">
    <source>
        <dbReference type="PROSITE" id="PS50878"/>
    </source>
</evidence>
<dbReference type="SUPFAM" id="SSF56672">
    <property type="entry name" value="DNA/RNA polymerases"/>
    <property type="match status" value="1"/>
</dbReference>
<dbReference type="PANTHER" id="PTHR47027">
    <property type="entry name" value="REVERSE TRANSCRIPTASE DOMAIN-CONTAINING PROTEIN"/>
    <property type="match status" value="1"/>
</dbReference>
<evidence type="ECO:0000313" key="2">
    <source>
        <dbReference type="EMBL" id="PIK41247.1"/>
    </source>
</evidence>